<evidence type="ECO:0000313" key="10">
    <source>
        <dbReference type="EMBL" id="MDQ0325143.1"/>
    </source>
</evidence>
<evidence type="ECO:0000256" key="4">
    <source>
        <dbReference type="ARBA" id="ARBA00022759"/>
    </source>
</evidence>
<feature type="compositionally biased region" description="Basic and acidic residues" evidence="9">
    <location>
        <begin position="129"/>
        <end position="142"/>
    </location>
</feature>
<dbReference type="InterPro" id="IPR000100">
    <property type="entry name" value="RNase_P"/>
</dbReference>
<name>A0ABU0C3Q7_9BRAD</name>
<comment type="subunit">
    <text evidence="7">Consists of a catalytic RNA component (M1 or rnpB) and a protein subunit.</text>
</comment>
<keyword evidence="6 7" id="KW-0694">RNA-binding</keyword>
<comment type="caution">
    <text evidence="10">The sequence shown here is derived from an EMBL/GenBank/DDBJ whole genome shotgun (WGS) entry which is preliminary data.</text>
</comment>
<keyword evidence="2 7" id="KW-0819">tRNA processing</keyword>
<dbReference type="PANTHER" id="PTHR33992:SF1">
    <property type="entry name" value="RIBONUCLEASE P PROTEIN COMPONENT"/>
    <property type="match status" value="1"/>
</dbReference>
<feature type="region of interest" description="Disordered" evidence="9">
    <location>
        <begin position="103"/>
        <end position="142"/>
    </location>
</feature>
<keyword evidence="4 7" id="KW-0255">Endonuclease</keyword>
<comment type="catalytic activity">
    <reaction evidence="7">
        <text>Endonucleolytic cleavage of RNA, removing 5'-extranucleotides from tRNA precursor.</text>
        <dbReference type="EC" id="3.1.26.5"/>
    </reaction>
</comment>
<dbReference type="SUPFAM" id="SSF54211">
    <property type="entry name" value="Ribosomal protein S5 domain 2-like"/>
    <property type="match status" value="1"/>
</dbReference>
<dbReference type="PROSITE" id="PS00648">
    <property type="entry name" value="RIBONUCLEASE_P"/>
    <property type="match status" value="1"/>
</dbReference>
<proteinExistence type="inferred from homology"/>
<dbReference type="Gene3D" id="3.30.230.10">
    <property type="match status" value="1"/>
</dbReference>
<accession>A0ABU0C3Q7</accession>
<evidence type="ECO:0000256" key="1">
    <source>
        <dbReference type="ARBA" id="ARBA00002663"/>
    </source>
</evidence>
<keyword evidence="11" id="KW-1185">Reference proteome</keyword>
<dbReference type="InterPro" id="IPR020539">
    <property type="entry name" value="RNase_P_CS"/>
</dbReference>
<evidence type="ECO:0000256" key="9">
    <source>
        <dbReference type="SAM" id="MobiDB-lite"/>
    </source>
</evidence>
<evidence type="ECO:0000256" key="3">
    <source>
        <dbReference type="ARBA" id="ARBA00022722"/>
    </source>
</evidence>
<reference evidence="10 11" key="1">
    <citation type="submission" date="2023-07" db="EMBL/GenBank/DDBJ databases">
        <title>Genomic Encyclopedia of Type Strains, Phase IV (KMG-IV): sequencing the most valuable type-strain genomes for metagenomic binning, comparative biology and taxonomic classification.</title>
        <authorList>
            <person name="Goeker M."/>
        </authorList>
    </citation>
    <scope>NUCLEOTIDE SEQUENCE [LARGE SCALE GENOMIC DNA]</scope>
    <source>
        <strain evidence="10 11">DSM 11549</strain>
    </source>
</reference>
<comment type="function">
    <text evidence="1 7">RNaseP catalyzes the removal of the 5'-leader sequence from pre-tRNA to produce the mature 5'-terminus. It can also cleave other RNA substrates such as 4.5S RNA. The protein component plays an auxiliary but essential role in vivo by binding to the 5'-leader sequence and broadening the substrate specificity of the ribozyme.</text>
</comment>
<dbReference type="NCBIfam" id="TIGR00188">
    <property type="entry name" value="rnpA"/>
    <property type="match status" value="1"/>
</dbReference>
<evidence type="ECO:0000256" key="6">
    <source>
        <dbReference type="ARBA" id="ARBA00022884"/>
    </source>
</evidence>
<dbReference type="PANTHER" id="PTHR33992">
    <property type="entry name" value="RIBONUCLEASE P PROTEIN COMPONENT"/>
    <property type="match status" value="1"/>
</dbReference>
<keyword evidence="5 7" id="KW-0378">Hydrolase</keyword>
<dbReference type="InterPro" id="IPR020568">
    <property type="entry name" value="Ribosomal_Su5_D2-typ_SF"/>
</dbReference>
<organism evidence="10 11">
    <name type="scientific">Rhodopseudomonas julia</name>
    <dbReference type="NCBI Taxonomy" id="200617"/>
    <lineage>
        <taxon>Bacteria</taxon>
        <taxon>Pseudomonadati</taxon>
        <taxon>Pseudomonadota</taxon>
        <taxon>Alphaproteobacteria</taxon>
        <taxon>Hyphomicrobiales</taxon>
        <taxon>Nitrobacteraceae</taxon>
        <taxon>Rhodopseudomonas</taxon>
    </lineage>
</organism>
<dbReference type="Proteomes" id="UP001230253">
    <property type="component" value="Unassembled WGS sequence"/>
</dbReference>
<evidence type="ECO:0000256" key="2">
    <source>
        <dbReference type="ARBA" id="ARBA00022694"/>
    </source>
</evidence>
<sequence length="142" mass="15941">MQRLKKRRDFLAARKGFRRAGPYFVLESRDRGDSDEGRIGFTVSKRVARQAVVRNRIRRRLKEAAREAVSDRQQTGRDLVVIARLPALRADFADLVGALSTALTASSETAHHEHSGRSRTKRRGPSKIPPERGGRDADGQQP</sequence>
<dbReference type="InterPro" id="IPR014721">
    <property type="entry name" value="Ribsml_uS5_D2-typ_fold_subgr"/>
</dbReference>
<dbReference type="Pfam" id="PF00825">
    <property type="entry name" value="Ribonuclease_P"/>
    <property type="match status" value="1"/>
</dbReference>
<evidence type="ECO:0000313" key="11">
    <source>
        <dbReference type="Proteomes" id="UP001230253"/>
    </source>
</evidence>
<dbReference type="EC" id="3.1.26.5" evidence="7 8"/>
<keyword evidence="3 7" id="KW-0540">Nuclease</keyword>
<comment type="similarity">
    <text evidence="7">Belongs to the RnpA family.</text>
</comment>
<evidence type="ECO:0000256" key="5">
    <source>
        <dbReference type="ARBA" id="ARBA00022801"/>
    </source>
</evidence>
<dbReference type="GO" id="GO:0004526">
    <property type="term" value="F:ribonuclease P activity"/>
    <property type="evidence" value="ECO:0007669"/>
    <property type="project" value="UniProtKB-EC"/>
</dbReference>
<evidence type="ECO:0000256" key="7">
    <source>
        <dbReference type="HAMAP-Rule" id="MF_00227"/>
    </source>
</evidence>
<evidence type="ECO:0000256" key="8">
    <source>
        <dbReference type="NCBIfam" id="TIGR00188"/>
    </source>
</evidence>
<protein>
    <recommendedName>
        <fullName evidence="7 8">Ribonuclease P protein component</fullName>
        <shortName evidence="7">RNase P protein</shortName>
        <shortName evidence="7">RNaseP protein</shortName>
        <ecNumber evidence="7 8">3.1.26.5</ecNumber>
    </recommendedName>
    <alternativeName>
        <fullName evidence="7">Protein C5</fullName>
    </alternativeName>
</protein>
<dbReference type="EMBL" id="JAUSUK010000001">
    <property type="protein sequence ID" value="MDQ0325143.1"/>
    <property type="molecule type" value="Genomic_DNA"/>
</dbReference>
<gene>
    <name evidence="7" type="primary">rnpA</name>
    <name evidence="10" type="ORF">J2R99_000992</name>
</gene>
<dbReference type="RefSeq" id="WP_307153367.1">
    <property type="nucleotide sequence ID" value="NZ_JAUSUK010000001.1"/>
</dbReference>
<dbReference type="HAMAP" id="MF_00227">
    <property type="entry name" value="RNase_P"/>
    <property type="match status" value="1"/>
</dbReference>